<feature type="domain" description="Histidine kinase" evidence="8">
    <location>
        <begin position="802"/>
        <end position="1022"/>
    </location>
</feature>
<dbReference type="InterPro" id="IPR004358">
    <property type="entry name" value="Sig_transdc_His_kin-like_C"/>
</dbReference>
<dbReference type="AlphaFoldDB" id="E0UKJ9"/>
<dbReference type="PROSITE" id="PS50110">
    <property type="entry name" value="RESPONSE_REGULATORY"/>
    <property type="match status" value="1"/>
</dbReference>
<sequence length="1035" mass="114641">MIIPSESLNPLLESLFAGGGEMGALMRAYDWSQSQLGLIETWPQSLKTGIRIILGSRYPMFIWWGKNLINLYNDAYIPILGKRHPKALGRSANDIWSEIWHSLGPLAYEVLNNGNPSWNEELLEIMERNGYREEAYFTFSYSPIGRYEDGVGGIFCACTEDTLRVLDERRLRTLRDLGAETAHAKTVNEACQISANVLANNLKDIPFALFYLLDSGHQQVKLVSTTNLEVGTLVSPSVIELADEASDCWSLNSILATGENRVIHQLIDRFGSLPGGAWDESPNSAIALPLTRPGHETLGVLIAGISPYKPLDDDYRGFFDLVAAQVTTAIANTLAYEDERKRAEALVELDRAKTAFFSNVSHEFRTPLTLMLGPAEDALSDASNPLAPLQYERIKIIHRNGLRLLKLVNTLLDFSRIESERVQAVYEPTDLATFTAELASVFRSCIEKAALRLVVDCPLLAEPVYVDREMWEKIVLNLLSNAFKFTFSGEIKVSLRLVASEQEKLKDKRENFVFTPSSLPIFPYIELSVQDTGIGIPRAEIPHLFERFHRVKGAKGRTYEGSGIGLSLVLQLIKLHSGIVGVSSTLGEGSCFKVFIPSGSAHLPPERIGATPIRTSTAMSVSPYVEEALQWLTQETEFIESSKNQQDKKIILAPSYSHIPSPSKSRILLVDDNADMRHYVSRLLSERWQVETAANGAIALEMIAQQLPDLVLTDVMMPELDGFGLLNTLRADPITKSIPIILLSARAGKEATIEGLEAGADDYLIKPFSTYELIARVQTQLQMSRLRQEQSANRFKNEFLQTVTHELQAPLAAILSWARLLQSQSFDGKKTAQALASIERNATIEAKLVKDLLDVSSILSGKLRLQLQPVDLVPLTQDVITTLRQTAQAKQILLIERLPDPGKQVILTGDPERLKQIMSHLLSNAIKFTPNKGKVYIELDDLAFEARLRVTDTGIGISSNFLVHVFERFSQAEVPSRHSPGGVGIGLAIARYLVELHQGTIEVASGGEGRGATFTVRLPLINSTQLNSDAPVEKE</sequence>
<dbReference type="InterPro" id="IPR029016">
    <property type="entry name" value="GAF-like_dom_sf"/>
</dbReference>
<dbReference type="PANTHER" id="PTHR43547:SF2">
    <property type="entry name" value="HYBRID SIGNAL TRANSDUCTION HISTIDINE KINASE C"/>
    <property type="match status" value="1"/>
</dbReference>
<dbReference type="EMBL" id="CP002199">
    <property type="protein sequence ID" value="ADN17479.1"/>
    <property type="molecule type" value="Genomic_DNA"/>
</dbReference>
<dbReference type="Gene3D" id="3.30.565.10">
    <property type="entry name" value="Histidine kinase-like ATPase, C-terminal domain"/>
    <property type="match status" value="2"/>
</dbReference>
<dbReference type="InterPro" id="IPR005467">
    <property type="entry name" value="His_kinase_dom"/>
</dbReference>
<dbReference type="SUPFAM" id="SSF47384">
    <property type="entry name" value="Homodimeric domain of signal transducing histidine kinase"/>
    <property type="match status" value="2"/>
</dbReference>
<dbReference type="PRINTS" id="PR00344">
    <property type="entry name" value="BCTRLSENSOR"/>
</dbReference>
<accession>E0UKJ9</accession>
<proteinExistence type="predicted"/>
<dbReference type="PANTHER" id="PTHR43547">
    <property type="entry name" value="TWO-COMPONENT HISTIDINE KINASE"/>
    <property type="match status" value="1"/>
</dbReference>
<protein>
    <recommendedName>
        <fullName evidence="2">histidine kinase</fullName>
        <ecNumber evidence="2">2.7.13.3</ecNumber>
    </recommendedName>
</protein>
<comment type="catalytic activity">
    <reaction evidence="1">
        <text>ATP + protein L-histidine = ADP + protein N-phospho-L-histidine.</text>
        <dbReference type="EC" id="2.7.13.3"/>
    </reaction>
</comment>
<evidence type="ECO:0000256" key="5">
    <source>
        <dbReference type="ARBA" id="ARBA00022777"/>
    </source>
</evidence>
<dbReference type="SUPFAM" id="SSF55874">
    <property type="entry name" value="ATPase domain of HSP90 chaperone/DNA topoisomerase II/histidine kinase"/>
    <property type="match status" value="2"/>
</dbReference>
<dbReference type="Pfam" id="PF00072">
    <property type="entry name" value="Response_reg"/>
    <property type="match status" value="1"/>
</dbReference>
<keyword evidence="10" id="KW-0614">Plasmid</keyword>
<dbReference type="InterPro" id="IPR011006">
    <property type="entry name" value="CheY-like_superfamily"/>
</dbReference>
<dbReference type="Pfam" id="PF13185">
    <property type="entry name" value="GAF_2"/>
    <property type="match status" value="1"/>
</dbReference>
<dbReference type="Gene3D" id="3.30.450.20">
    <property type="entry name" value="PAS domain"/>
    <property type="match status" value="1"/>
</dbReference>
<organism evidence="10 11">
    <name type="scientific">Gloeothece verrucosa (strain PCC 7822)</name>
    <name type="common">Cyanothece sp. (strain PCC 7822)</name>
    <dbReference type="NCBI Taxonomy" id="497965"/>
    <lineage>
        <taxon>Bacteria</taxon>
        <taxon>Bacillati</taxon>
        <taxon>Cyanobacteriota</taxon>
        <taxon>Cyanophyceae</taxon>
        <taxon>Oscillatoriophycideae</taxon>
        <taxon>Chroococcales</taxon>
        <taxon>Aphanothecaceae</taxon>
        <taxon>Gloeothece</taxon>
        <taxon>Gloeothece verrucosa</taxon>
    </lineage>
</organism>
<dbReference type="InterPro" id="IPR003018">
    <property type="entry name" value="GAF"/>
</dbReference>
<dbReference type="Gene3D" id="3.40.50.2300">
    <property type="match status" value="1"/>
</dbReference>
<dbReference type="Pfam" id="PF00512">
    <property type="entry name" value="HisKA"/>
    <property type="match status" value="2"/>
</dbReference>
<dbReference type="EC" id="2.7.13.3" evidence="2"/>
<dbReference type="SMART" id="SM00388">
    <property type="entry name" value="HisKA"/>
    <property type="match status" value="2"/>
</dbReference>
<evidence type="ECO:0000256" key="7">
    <source>
        <dbReference type="PROSITE-ProRule" id="PRU00169"/>
    </source>
</evidence>
<dbReference type="OrthoDB" id="9813151at2"/>
<feature type="domain" description="Histidine kinase" evidence="8">
    <location>
        <begin position="359"/>
        <end position="600"/>
    </location>
</feature>
<dbReference type="Pfam" id="PF02518">
    <property type="entry name" value="HATPase_c"/>
    <property type="match status" value="2"/>
</dbReference>
<dbReference type="Proteomes" id="UP000008206">
    <property type="component" value="Plasmid Cy782201"/>
</dbReference>
<keyword evidence="4" id="KW-0808">Transferase</keyword>
<evidence type="ECO:0000256" key="4">
    <source>
        <dbReference type="ARBA" id="ARBA00022679"/>
    </source>
</evidence>
<dbReference type="PROSITE" id="PS50109">
    <property type="entry name" value="HIS_KIN"/>
    <property type="match status" value="2"/>
</dbReference>
<evidence type="ECO:0000256" key="1">
    <source>
        <dbReference type="ARBA" id="ARBA00000085"/>
    </source>
</evidence>
<dbReference type="SUPFAM" id="SSF52172">
    <property type="entry name" value="CheY-like"/>
    <property type="match status" value="1"/>
</dbReference>
<dbReference type="Gene3D" id="3.30.450.40">
    <property type="match status" value="1"/>
</dbReference>
<dbReference type="HOGENOM" id="CLU_000445_82_0_3"/>
<keyword evidence="11" id="KW-1185">Reference proteome</keyword>
<dbReference type="SMART" id="SM00387">
    <property type="entry name" value="HATPase_c"/>
    <property type="match status" value="2"/>
</dbReference>
<dbReference type="KEGG" id="cyj:Cyan7822_5612"/>
<evidence type="ECO:0000256" key="3">
    <source>
        <dbReference type="ARBA" id="ARBA00022553"/>
    </source>
</evidence>
<dbReference type="CDD" id="cd17574">
    <property type="entry name" value="REC_OmpR"/>
    <property type="match status" value="1"/>
</dbReference>
<dbReference type="RefSeq" id="WP_013334229.1">
    <property type="nucleotide sequence ID" value="NC_014533.1"/>
</dbReference>
<keyword evidence="3 7" id="KW-0597">Phosphoprotein</keyword>
<geneLocation type="plasmid" evidence="10 11">
    <name>Cy782201</name>
</geneLocation>
<dbReference type="CDD" id="cd00082">
    <property type="entry name" value="HisKA"/>
    <property type="match status" value="2"/>
</dbReference>
<evidence type="ECO:0000259" key="9">
    <source>
        <dbReference type="PROSITE" id="PS50110"/>
    </source>
</evidence>
<dbReference type="GO" id="GO:0000155">
    <property type="term" value="F:phosphorelay sensor kinase activity"/>
    <property type="evidence" value="ECO:0007669"/>
    <property type="project" value="InterPro"/>
</dbReference>
<dbReference type="InterPro" id="IPR036097">
    <property type="entry name" value="HisK_dim/P_sf"/>
</dbReference>
<dbReference type="InterPro" id="IPR003594">
    <property type="entry name" value="HATPase_dom"/>
</dbReference>
<feature type="domain" description="Response regulatory" evidence="9">
    <location>
        <begin position="666"/>
        <end position="781"/>
    </location>
</feature>
<dbReference type="InterPro" id="IPR001789">
    <property type="entry name" value="Sig_transdc_resp-reg_receiver"/>
</dbReference>
<name>E0UKJ9_GLOV7</name>
<dbReference type="InterPro" id="IPR036890">
    <property type="entry name" value="HATPase_C_sf"/>
</dbReference>
<dbReference type="InterPro" id="IPR003661">
    <property type="entry name" value="HisK_dim/P_dom"/>
</dbReference>
<evidence type="ECO:0000313" key="10">
    <source>
        <dbReference type="EMBL" id="ADN17479.1"/>
    </source>
</evidence>
<gene>
    <name evidence="10" type="ordered locus">Cyan7822_5612</name>
</gene>
<reference evidence="11" key="1">
    <citation type="journal article" date="2011" name="MBio">
        <title>Novel metabolic attributes of the genus Cyanothece, comprising a group of unicellular nitrogen-fixing Cyanobacteria.</title>
        <authorList>
            <person name="Bandyopadhyay A."/>
            <person name="Elvitigala T."/>
            <person name="Welsh E."/>
            <person name="Stockel J."/>
            <person name="Liberton M."/>
            <person name="Min H."/>
            <person name="Sherman L.A."/>
            <person name="Pakrasi H.B."/>
        </authorList>
    </citation>
    <scope>NUCLEOTIDE SEQUENCE [LARGE SCALE GENOMIC DNA]</scope>
    <source>
        <strain evidence="11">PCC 7822</strain>
        <plasmid evidence="11">Cy782201</plasmid>
    </source>
</reference>
<evidence type="ECO:0000256" key="6">
    <source>
        <dbReference type="ARBA" id="ARBA00023012"/>
    </source>
</evidence>
<dbReference type="Gene3D" id="1.10.287.130">
    <property type="match status" value="2"/>
</dbReference>
<keyword evidence="5 10" id="KW-0418">Kinase</keyword>
<evidence type="ECO:0000256" key="2">
    <source>
        <dbReference type="ARBA" id="ARBA00012438"/>
    </source>
</evidence>
<dbReference type="SUPFAM" id="SSF55781">
    <property type="entry name" value="GAF domain-like"/>
    <property type="match status" value="1"/>
</dbReference>
<dbReference type="FunFam" id="3.30.565.10:FF:000006">
    <property type="entry name" value="Sensor histidine kinase WalK"/>
    <property type="match status" value="1"/>
</dbReference>
<dbReference type="SMART" id="SM00448">
    <property type="entry name" value="REC"/>
    <property type="match status" value="1"/>
</dbReference>
<evidence type="ECO:0000259" key="8">
    <source>
        <dbReference type="PROSITE" id="PS50109"/>
    </source>
</evidence>
<evidence type="ECO:0000313" key="11">
    <source>
        <dbReference type="Proteomes" id="UP000008206"/>
    </source>
</evidence>
<keyword evidence="6" id="KW-0902">Two-component regulatory system</keyword>
<feature type="modified residue" description="4-aspartylphosphate" evidence="7">
    <location>
        <position position="714"/>
    </location>
</feature>